<name>A0A9X1SY04_9ACTN</name>
<organism evidence="3 4">
    <name type="scientific">Kineosporia babensis</name>
    <dbReference type="NCBI Taxonomy" id="499548"/>
    <lineage>
        <taxon>Bacteria</taxon>
        <taxon>Bacillati</taxon>
        <taxon>Actinomycetota</taxon>
        <taxon>Actinomycetes</taxon>
        <taxon>Kineosporiales</taxon>
        <taxon>Kineosporiaceae</taxon>
        <taxon>Kineosporia</taxon>
    </lineage>
</organism>
<dbReference type="RefSeq" id="WP_231448609.1">
    <property type="nucleotide sequence ID" value="NZ_JAJOMB010000024.1"/>
</dbReference>
<sequence length="386" mass="42130">MPADIQRLAADPDLLPLWQAVHDRLASGSKSTELATIRIRSLNRAGISVLRSYLDTTPRHRRGSSSVRVKAGDTVVSLRELLDRFELSPEVLPSLVVQAVGRPIVDRSEAARQARSLRDEVWDFARQRLHRVPGLVASMRSAGFGEDEAPTRRQIDALGEILDQVPIRRKVSLAKLSHDVAQDPHYFDLDTLAGKRLVLAVAEALAVEAPERPDLVRSLLGKAGIIGDRFSATVLVMNAETTGSGVIDRRLREAVGPVSLNLFDLTETPPTFARQTLTVVENPSVIEQAVQQGIKRPLACTSGQLRAVDHVLLGLARDCQVDLQYAGDLDVHGRQIAAVVSGLYSAKIIAMDEDDLCGDNAESISSDPVIYQEHDACLRQIFGQAD</sequence>
<feature type="domain" description="Conserved hypothetical protein CHP02679 N terminus" evidence="2">
    <location>
        <begin position="36"/>
        <end position="238"/>
    </location>
</feature>
<dbReference type="Pfam" id="PF09664">
    <property type="entry name" value="DUF2399"/>
    <property type="match status" value="1"/>
</dbReference>
<evidence type="ECO:0000259" key="2">
    <source>
        <dbReference type="Pfam" id="PF11796"/>
    </source>
</evidence>
<gene>
    <name evidence="3" type="ORF">LR394_33340</name>
</gene>
<feature type="domain" description="DUF2399" evidence="1">
    <location>
        <begin position="262"/>
        <end position="359"/>
    </location>
</feature>
<evidence type="ECO:0000259" key="1">
    <source>
        <dbReference type="Pfam" id="PF09664"/>
    </source>
</evidence>
<dbReference type="InterPro" id="IPR024466">
    <property type="entry name" value="CHP02679_N"/>
</dbReference>
<dbReference type="EMBL" id="JAJOMB010000024">
    <property type="protein sequence ID" value="MCD5315790.1"/>
    <property type="molecule type" value="Genomic_DNA"/>
</dbReference>
<comment type="caution">
    <text evidence="3">The sequence shown here is derived from an EMBL/GenBank/DDBJ whole genome shotgun (WGS) entry which is preliminary data.</text>
</comment>
<evidence type="ECO:0000313" key="3">
    <source>
        <dbReference type="EMBL" id="MCD5315790.1"/>
    </source>
</evidence>
<keyword evidence="4" id="KW-1185">Reference proteome</keyword>
<dbReference type="InterPro" id="IPR024465">
    <property type="entry name" value="DUF2399"/>
</dbReference>
<reference evidence="3" key="1">
    <citation type="submission" date="2021-11" db="EMBL/GenBank/DDBJ databases">
        <title>Streptomyces corallinus and Kineosporia corallina sp. nov., two new coral-derived marine actinobacteria.</title>
        <authorList>
            <person name="Buangrab K."/>
            <person name="Sutthacheep M."/>
            <person name="Yeemin T."/>
            <person name="Harunari E."/>
            <person name="Igarashi Y."/>
            <person name="Sripreechasak P."/>
            <person name="Kanchanasin P."/>
            <person name="Tanasupawat S."/>
            <person name="Phongsopitanun W."/>
        </authorList>
    </citation>
    <scope>NUCLEOTIDE SEQUENCE</scope>
    <source>
        <strain evidence="3">JCM 31032</strain>
    </source>
</reference>
<evidence type="ECO:0000313" key="4">
    <source>
        <dbReference type="Proteomes" id="UP001138997"/>
    </source>
</evidence>
<proteinExistence type="predicted"/>
<accession>A0A9X1SY04</accession>
<protein>
    <submittedName>
        <fullName evidence="3">TIGR02679 domain-containing protein</fullName>
    </submittedName>
</protein>
<dbReference type="AlphaFoldDB" id="A0A9X1SY04"/>
<dbReference type="Pfam" id="PF11796">
    <property type="entry name" value="DUF3323"/>
    <property type="match status" value="1"/>
</dbReference>
<dbReference type="Proteomes" id="UP001138997">
    <property type="component" value="Unassembled WGS sequence"/>
</dbReference>